<evidence type="ECO:0000256" key="15">
    <source>
        <dbReference type="PIRSR" id="PIRSR603373-2"/>
    </source>
</evidence>
<proteinExistence type="inferred from homology"/>
<feature type="binding site" evidence="15">
    <location>
        <position position="41"/>
    </location>
    <ligand>
        <name>Mg(2+)</name>
        <dbReference type="ChEBI" id="CHEBI:18420"/>
        <label>2</label>
    </ligand>
</feature>
<keyword evidence="8 16" id="KW-1133">Transmembrane helix</keyword>
<dbReference type="PANTHER" id="PTHR43185">
    <property type="entry name" value="FERROUS IRON TRANSPORT PROTEIN B"/>
    <property type="match status" value="1"/>
</dbReference>
<dbReference type="InterPro" id="IPR050860">
    <property type="entry name" value="FeoB_GTPase"/>
</dbReference>
<feature type="transmembrane region" description="Helical" evidence="16">
    <location>
        <begin position="453"/>
        <end position="478"/>
    </location>
</feature>
<dbReference type="PROSITE" id="PS51711">
    <property type="entry name" value="G_FEOB"/>
    <property type="match status" value="1"/>
</dbReference>
<feature type="domain" description="FeoB-type G" evidence="18">
    <location>
        <begin position="22"/>
        <end position="184"/>
    </location>
</feature>
<evidence type="ECO:0000313" key="19">
    <source>
        <dbReference type="EMBL" id="MBB4286603.1"/>
    </source>
</evidence>
<feature type="transmembrane region" description="Helical" evidence="16">
    <location>
        <begin position="304"/>
        <end position="323"/>
    </location>
</feature>
<feature type="binding site" evidence="14">
    <location>
        <begin position="29"/>
        <end position="36"/>
    </location>
    <ligand>
        <name>GTP</name>
        <dbReference type="ChEBI" id="CHEBI:37565"/>
        <label>1</label>
    </ligand>
</feature>
<dbReference type="InterPro" id="IPR011640">
    <property type="entry name" value="Fe2_transport_prot_B_C"/>
</dbReference>
<dbReference type="GO" id="GO:0005525">
    <property type="term" value="F:GTP binding"/>
    <property type="evidence" value="ECO:0007669"/>
    <property type="project" value="UniProtKB-KW"/>
</dbReference>
<dbReference type="InterPro" id="IPR027417">
    <property type="entry name" value="P-loop_NTPase"/>
</dbReference>
<evidence type="ECO:0000256" key="7">
    <source>
        <dbReference type="ARBA" id="ARBA00022741"/>
    </source>
</evidence>
<dbReference type="PANTHER" id="PTHR43185:SF1">
    <property type="entry name" value="FE(2+) TRANSPORTER FEOB"/>
    <property type="match status" value="1"/>
</dbReference>
<dbReference type="InterPro" id="IPR030389">
    <property type="entry name" value="G_FEOB_dom"/>
</dbReference>
<feature type="binding site" evidence="14">
    <location>
        <begin position="135"/>
        <end position="138"/>
    </location>
    <ligand>
        <name>GTP</name>
        <dbReference type="ChEBI" id="CHEBI:37565"/>
        <label>1</label>
    </ligand>
</feature>
<dbReference type="InterPro" id="IPR006073">
    <property type="entry name" value="GTP-bd"/>
</dbReference>
<feature type="transmembrane region" description="Helical" evidence="16">
    <location>
        <begin position="374"/>
        <end position="394"/>
    </location>
</feature>
<dbReference type="InterPro" id="IPR041069">
    <property type="entry name" value="FeoB_Cyto"/>
</dbReference>
<keyword evidence="15" id="KW-0460">Magnesium</keyword>
<feature type="transmembrane region" description="Helical" evidence="16">
    <location>
        <begin position="818"/>
        <end position="836"/>
    </location>
</feature>
<dbReference type="Proteomes" id="UP000555728">
    <property type="component" value="Unassembled WGS sequence"/>
</dbReference>
<keyword evidence="9 16" id="KW-0408">Iron</keyword>
<dbReference type="PRINTS" id="PR00326">
    <property type="entry name" value="GTP1OBG"/>
</dbReference>
<keyword evidence="2 16" id="KW-0813">Transport</keyword>
<feature type="binding site" evidence="15">
    <location>
        <position position="43"/>
    </location>
    <ligand>
        <name>Mg(2+)</name>
        <dbReference type="ChEBI" id="CHEBI:18420"/>
        <label>2</label>
    </ligand>
</feature>
<evidence type="ECO:0000256" key="14">
    <source>
        <dbReference type="PIRSR" id="PIRSR603373-1"/>
    </source>
</evidence>
<evidence type="ECO:0000256" key="8">
    <source>
        <dbReference type="ARBA" id="ARBA00022989"/>
    </source>
</evidence>
<dbReference type="InterPro" id="IPR003373">
    <property type="entry name" value="Fe2_transport_prot-B"/>
</dbReference>
<sequence>MAEADAGSGRRGAGPVPPARDRILVALTGQPNCGKSTLFNALTGVHQHIANYPGVTVDKKSGVYRDGALTVETVDLPGTYSLTSFSLEERVARAFLLESRPDVVVNVVDASNLRRGLYLTFQLIEMGFPVVVALNMMDVARSHGLSFDLETLSARLNARVVPVVGHKGTGREALRAAIRETAASGAPVPASLNYGELEEAVVTLQASLAAEPALHARVSARWLAVKLLEGDSEAERFLTAHVAHPHGLLDSAERAAAAFQARKGLSPSDQAAACRDDLAGDILATAVQRADTGRVPITERIDRFLLNRWLAPAFLVLTIWIIYELSIVQGMRLADVTWPVLAGVRDLAADWLPAAGFLHDPLPRSMGLWLLDSANALLNYVPIFLILFALIAILEDSGYMARIAFILDRILHRFGLHGQSTLPYILAGVFAGGCAVPGVMATKGIPDQRARMATILTVPFMNCLAKVPLYTLFVNIYFAETKGLVLFYLATITVIFALLVAKLLSVSVLRNMETAPFVMELPHYHLPTVTGVLRRALDRTWLYIKKVGTVVIAVATVVYVLLQFPGLPPERQADYHARGEAAIAAFRAGLADTALARTVADQDSLTRLVTLHVDVQADRAAAAGDPAALARLDARVRARHPDLAPFLVPGDDPTARTAAAALDRLAATREDLREDMRNARLLNSVLGQLGAALEPVTQYAGFDWKINVALLSSFTARENSVATLGVLFDQNEGENRTLEARMAAEQAAAGFTALTGMAVLLFFALYPPCMATVIVIRTQTGSTAWTVFSVLFPTLLAFAVASAAYSTGAALDLTGLETMTGVYLLALGALVAAGLLRRPVGRSLPRPGYRARSGSTAD</sequence>
<evidence type="ECO:0000256" key="6">
    <source>
        <dbReference type="ARBA" id="ARBA00022692"/>
    </source>
</evidence>
<evidence type="ECO:0000256" key="11">
    <source>
        <dbReference type="ARBA" id="ARBA00023134"/>
    </source>
</evidence>
<evidence type="ECO:0000256" key="13">
    <source>
        <dbReference type="NCBIfam" id="TIGR00437"/>
    </source>
</evidence>
<dbReference type="NCBIfam" id="TIGR00231">
    <property type="entry name" value="small_GTP"/>
    <property type="match status" value="1"/>
</dbReference>
<feature type="binding site" evidence="14">
    <location>
        <begin position="164"/>
        <end position="166"/>
    </location>
    <ligand>
        <name>GTP</name>
        <dbReference type="ChEBI" id="CHEBI:37565"/>
        <label>1</label>
    </ligand>
</feature>
<evidence type="ECO:0000256" key="3">
    <source>
        <dbReference type="ARBA" id="ARBA00022475"/>
    </source>
</evidence>
<feature type="transmembrane region" description="Helical" evidence="16">
    <location>
        <begin position="751"/>
        <end position="776"/>
    </location>
</feature>
<keyword evidence="10" id="KW-0406">Ion transport</keyword>
<accession>A0A7W6WLD7</accession>
<evidence type="ECO:0000256" key="5">
    <source>
        <dbReference type="ARBA" id="ARBA00022519"/>
    </source>
</evidence>
<dbReference type="Pfam" id="PF02421">
    <property type="entry name" value="FeoB_N"/>
    <property type="match status" value="1"/>
</dbReference>
<keyword evidence="17" id="KW-0175">Coiled coil</keyword>
<keyword evidence="6 16" id="KW-0812">Transmembrane</keyword>
<keyword evidence="7 14" id="KW-0547">Nucleotide-binding</keyword>
<keyword evidence="20" id="KW-1185">Reference proteome</keyword>
<dbReference type="SUPFAM" id="SSF52540">
    <property type="entry name" value="P-loop containing nucleoside triphosphate hydrolases"/>
    <property type="match status" value="1"/>
</dbReference>
<feature type="binding site" evidence="14">
    <location>
        <begin position="75"/>
        <end position="78"/>
    </location>
    <ligand>
        <name>GTP</name>
        <dbReference type="ChEBI" id="CHEBI:37565"/>
        <label>1</label>
    </ligand>
</feature>
<organism evidence="19 20">
    <name type="scientific">Roseospira goensis</name>
    <dbReference type="NCBI Taxonomy" id="391922"/>
    <lineage>
        <taxon>Bacteria</taxon>
        <taxon>Pseudomonadati</taxon>
        <taxon>Pseudomonadota</taxon>
        <taxon>Alphaproteobacteria</taxon>
        <taxon>Rhodospirillales</taxon>
        <taxon>Rhodospirillaceae</taxon>
        <taxon>Roseospira</taxon>
    </lineage>
</organism>
<dbReference type="Pfam" id="PF07664">
    <property type="entry name" value="FeoB_C"/>
    <property type="match status" value="1"/>
</dbReference>
<dbReference type="FunFam" id="3.40.50.300:FF:000426">
    <property type="entry name" value="Ferrous iron transport protein B"/>
    <property type="match status" value="1"/>
</dbReference>
<keyword evidence="15" id="KW-0479">Metal-binding</keyword>
<feature type="transmembrane region" description="Helical" evidence="16">
    <location>
        <begin position="543"/>
        <end position="562"/>
    </location>
</feature>
<keyword evidence="5" id="KW-0997">Cell inner membrane</keyword>
<feature type="transmembrane region" description="Helical" evidence="16">
    <location>
        <begin position="484"/>
        <end position="504"/>
    </location>
</feature>
<comment type="caution">
    <text evidence="19">The sequence shown here is derived from an EMBL/GenBank/DDBJ whole genome shotgun (WGS) entry which is preliminary data.</text>
</comment>
<evidence type="ECO:0000259" key="18">
    <source>
        <dbReference type="PROSITE" id="PS51711"/>
    </source>
</evidence>
<name>A0A7W6WLD7_9PROT</name>
<comment type="similarity">
    <text evidence="16">Belongs to the TRAFAC class TrmE-Era-EngA-EngB-Septin-like GTPase superfamily. FeoB GTPase (TC 9.A.8) family.</text>
</comment>
<reference evidence="19 20" key="1">
    <citation type="submission" date="2020-08" db="EMBL/GenBank/DDBJ databases">
        <title>Genome sequencing of Purple Non-Sulfur Bacteria from various extreme environments.</title>
        <authorList>
            <person name="Mayer M."/>
        </authorList>
    </citation>
    <scope>NUCLEOTIDE SEQUENCE [LARGE SCALE GENOMIC DNA]</scope>
    <source>
        <strain evidence="19 20">JA135</strain>
    </source>
</reference>
<feature type="coiled-coil region" evidence="17">
    <location>
        <begin position="655"/>
        <end position="682"/>
    </location>
</feature>
<evidence type="ECO:0000313" key="20">
    <source>
        <dbReference type="Proteomes" id="UP000555728"/>
    </source>
</evidence>
<dbReference type="InterPro" id="IPR011642">
    <property type="entry name" value="Gate_dom"/>
</dbReference>
<feature type="binding site" evidence="15">
    <location>
        <position position="44"/>
    </location>
    <ligand>
        <name>Mg(2+)</name>
        <dbReference type="ChEBI" id="CHEBI:18420"/>
        <label>2</label>
    </ligand>
</feature>
<evidence type="ECO:0000256" key="17">
    <source>
        <dbReference type="SAM" id="Coils"/>
    </source>
</evidence>
<dbReference type="CDD" id="cd01879">
    <property type="entry name" value="FeoB"/>
    <property type="match status" value="1"/>
</dbReference>
<dbReference type="GO" id="GO:0046872">
    <property type="term" value="F:metal ion binding"/>
    <property type="evidence" value="ECO:0007669"/>
    <property type="project" value="UniProtKB-KW"/>
</dbReference>
<evidence type="ECO:0000256" key="9">
    <source>
        <dbReference type="ARBA" id="ARBA00023004"/>
    </source>
</evidence>
<feature type="binding site" evidence="14">
    <location>
        <begin position="54"/>
        <end position="58"/>
    </location>
    <ligand>
        <name>GTP</name>
        <dbReference type="ChEBI" id="CHEBI:37565"/>
        <label>1</label>
    </ligand>
</feature>
<keyword evidence="12 16" id="KW-0472">Membrane</keyword>
<evidence type="ECO:0000256" key="16">
    <source>
        <dbReference type="RuleBase" id="RU362098"/>
    </source>
</evidence>
<comment type="function">
    <text evidence="16">Probable transporter of a GTP-driven Fe(2+) uptake system.</text>
</comment>
<dbReference type="AlphaFoldDB" id="A0A7W6WLD7"/>
<protein>
    <recommendedName>
        <fullName evidence="13 16">Ferrous iron transport protein B</fullName>
    </recommendedName>
</protein>
<keyword evidence="11 14" id="KW-0342">GTP-binding</keyword>
<dbReference type="RefSeq" id="WP_184435587.1">
    <property type="nucleotide sequence ID" value="NZ_JACIGI010000018.1"/>
</dbReference>
<comment type="subcellular location">
    <subcellularLocation>
        <location evidence="1 16">Cell inner membrane</location>
        <topology evidence="1 16">Multi-pass membrane protein</topology>
    </subcellularLocation>
</comment>
<dbReference type="NCBIfam" id="TIGR00437">
    <property type="entry name" value="feoB"/>
    <property type="match status" value="1"/>
</dbReference>
<dbReference type="Gene3D" id="1.10.287.1770">
    <property type="match status" value="1"/>
</dbReference>
<gene>
    <name evidence="19" type="ORF">GGD88_002337</name>
</gene>
<evidence type="ECO:0000256" key="2">
    <source>
        <dbReference type="ARBA" id="ARBA00022448"/>
    </source>
</evidence>
<feature type="binding site" evidence="15">
    <location>
        <position position="40"/>
    </location>
    <ligand>
        <name>Mg(2+)</name>
        <dbReference type="ChEBI" id="CHEBI:18420"/>
        <label>2</label>
    </ligand>
</feature>
<dbReference type="GO" id="GO:0005886">
    <property type="term" value="C:plasma membrane"/>
    <property type="evidence" value="ECO:0007669"/>
    <property type="project" value="UniProtKB-SubCell"/>
</dbReference>
<dbReference type="EMBL" id="JACIGI010000018">
    <property type="protein sequence ID" value="MBB4286603.1"/>
    <property type="molecule type" value="Genomic_DNA"/>
</dbReference>
<evidence type="ECO:0000256" key="10">
    <source>
        <dbReference type="ARBA" id="ARBA00023065"/>
    </source>
</evidence>
<keyword evidence="3" id="KW-1003">Cell membrane</keyword>
<keyword evidence="4 16" id="KW-0410">Iron transport</keyword>
<dbReference type="InterPro" id="IPR005225">
    <property type="entry name" value="Small_GTP-bd"/>
</dbReference>
<evidence type="ECO:0000256" key="4">
    <source>
        <dbReference type="ARBA" id="ARBA00022496"/>
    </source>
</evidence>
<dbReference type="Pfam" id="PF17910">
    <property type="entry name" value="FeoB_Cyto"/>
    <property type="match status" value="1"/>
</dbReference>
<dbReference type="GO" id="GO:0015093">
    <property type="term" value="F:ferrous iron transmembrane transporter activity"/>
    <property type="evidence" value="ECO:0007669"/>
    <property type="project" value="UniProtKB-UniRule"/>
</dbReference>
<dbReference type="Gene3D" id="3.40.50.300">
    <property type="entry name" value="P-loop containing nucleotide triphosphate hydrolases"/>
    <property type="match status" value="1"/>
</dbReference>
<evidence type="ECO:0000256" key="12">
    <source>
        <dbReference type="ARBA" id="ARBA00023136"/>
    </source>
</evidence>
<feature type="transmembrane region" description="Helical" evidence="16">
    <location>
        <begin position="783"/>
        <end position="806"/>
    </location>
</feature>
<evidence type="ECO:0000256" key="1">
    <source>
        <dbReference type="ARBA" id="ARBA00004429"/>
    </source>
</evidence>
<feature type="transmembrane region" description="Helical" evidence="16">
    <location>
        <begin position="421"/>
        <end position="441"/>
    </location>
</feature>
<dbReference type="Pfam" id="PF07670">
    <property type="entry name" value="Gate"/>
    <property type="match status" value="2"/>
</dbReference>